<proteinExistence type="predicted"/>
<gene>
    <name evidence="1" type="ORF">TWF718_010439</name>
</gene>
<dbReference type="Proteomes" id="UP001313282">
    <property type="component" value="Unassembled WGS sequence"/>
</dbReference>
<protein>
    <submittedName>
        <fullName evidence="1">Uncharacterized protein</fullName>
    </submittedName>
</protein>
<name>A0AAN8MYC1_9PEZI</name>
<accession>A0AAN8MYC1</accession>
<dbReference type="AlphaFoldDB" id="A0AAN8MYC1"/>
<comment type="caution">
    <text evidence="1">The sequence shown here is derived from an EMBL/GenBank/DDBJ whole genome shotgun (WGS) entry which is preliminary data.</text>
</comment>
<evidence type="ECO:0000313" key="1">
    <source>
        <dbReference type="EMBL" id="KAK6334998.1"/>
    </source>
</evidence>
<evidence type="ECO:0000313" key="2">
    <source>
        <dbReference type="Proteomes" id="UP001313282"/>
    </source>
</evidence>
<sequence>MFITSRVLPEITKKFENNRKLEVRAHDEDVRKYLDSQISNSGEEMLKDHSEEIITRITRIVDGMKYLIQSRTVLYI</sequence>
<keyword evidence="2" id="KW-1185">Reference proteome</keyword>
<reference evidence="1 2" key="1">
    <citation type="submission" date="2019-10" db="EMBL/GenBank/DDBJ databases">
        <authorList>
            <person name="Palmer J.M."/>
        </authorList>
    </citation>
    <scope>NUCLEOTIDE SEQUENCE [LARGE SCALE GENOMIC DNA]</scope>
    <source>
        <strain evidence="1 2">TWF718</strain>
    </source>
</reference>
<dbReference type="EMBL" id="JAVHNR010000008">
    <property type="protein sequence ID" value="KAK6334998.1"/>
    <property type="molecule type" value="Genomic_DNA"/>
</dbReference>
<organism evidence="1 2">
    <name type="scientific">Orbilia javanica</name>
    <dbReference type="NCBI Taxonomy" id="47235"/>
    <lineage>
        <taxon>Eukaryota</taxon>
        <taxon>Fungi</taxon>
        <taxon>Dikarya</taxon>
        <taxon>Ascomycota</taxon>
        <taxon>Pezizomycotina</taxon>
        <taxon>Orbiliomycetes</taxon>
        <taxon>Orbiliales</taxon>
        <taxon>Orbiliaceae</taxon>
        <taxon>Orbilia</taxon>
    </lineage>
</organism>